<gene>
    <name evidence="3" type="ORF">EH32_10735</name>
</gene>
<dbReference type="PANTHER" id="PTHR39199:SF1">
    <property type="entry name" value="BLR5128 PROTEIN"/>
    <property type="match status" value="1"/>
</dbReference>
<dbReference type="AlphaFoldDB" id="A0A074MMZ3"/>
<dbReference type="SUPFAM" id="SSF55021">
    <property type="entry name" value="ACT-like"/>
    <property type="match status" value="2"/>
</dbReference>
<evidence type="ECO:0000259" key="1">
    <source>
        <dbReference type="Pfam" id="PF10000"/>
    </source>
</evidence>
<feature type="domain" description="CASTOR ACT" evidence="2">
    <location>
        <begin position="67"/>
        <end position="120"/>
    </location>
</feature>
<dbReference type="InterPro" id="IPR045865">
    <property type="entry name" value="ACT-like_dom_sf"/>
</dbReference>
<sequence>MTRGRPVSDLGEMLAGMRPDLDDRAFAFVVIEGDRPPPVDAFALVHEAEGRSAIVPAPDADPRFARITLAVHSALEAVGLTAAVSGALAAKGIACNVVAGFHHDHLFVPWERRVEALGILDALSHDARR</sequence>
<dbReference type="EMBL" id="JMIX01000006">
    <property type="protein sequence ID" value="KEO93198.1"/>
    <property type="molecule type" value="Genomic_DNA"/>
</dbReference>
<dbReference type="Pfam" id="PF10000">
    <property type="entry name" value="ACT_3"/>
    <property type="match status" value="1"/>
</dbReference>
<organism evidence="3 4">
    <name type="scientific">Erythrobacter litoralis</name>
    <dbReference type="NCBI Taxonomy" id="39960"/>
    <lineage>
        <taxon>Bacteria</taxon>
        <taxon>Pseudomonadati</taxon>
        <taxon>Pseudomonadota</taxon>
        <taxon>Alphaproteobacteria</taxon>
        <taxon>Sphingomonadales</taxon>
        <taxon>Erythrobacteraceae</taxon>
        <taxon>Erythrobacter/Porphyrobacter group</taxon>
        <taxon>Erythrobacter</taxon>
    </lineage>
</organism>
<dbReference type="Pfam" id="PF13840">
    <property type="entry name" value="ACT_7"/>
    <property type="match status" value="1"/>
</dbReference>
<proteinExistence type="predicted"/>
<evidence type="ECO:0000313" key="4">
    <source>
        <dbReference type="Proteomes" id="UP000027866"/>
    </source>
</evidence>
<dbReference type="InterPro" id="IPR018717">
    <property type="entry name" value="DUF2241"/>
</dbReference>
<dbReference type="Gene3D" id="3.30.2130.10">
    <property type="entry name" value="VC0802-like"/>
    <property type="match status" value="1"/>
</dbReference>
<evidence type="ECO:0000313" key="3">
    <source>
        <dbReference type="EMBL" id="KEO93198.1"/>
    </source>
</evidence>
<dbReference type="Proteomes" id="UP000027866">
    <property type="component" value="Unassembled WGS sequence"/>
</dbReference>
<dbReference type="PANTHER" id="PTHR39199">
    <property type="entry name" value="BLR5128 PROTEIN"/>
    <property type="match status" value="1"/>
</dbReference>
<feature type="domain" description="DUF2241" evidence="1">
    <location>
        <begin position="7"/>
        <end position="61"/>
    </location>
</feature>
<reference evidence="3 4" key="1">
    <citation type="submission" date="2014-04" db="EMBL/GenBank/DDBJ databases">
        <title>A comprehensive comparison of genomes of Erythrobacter spp. Strains.</title>
        <authorList>
            <person name="Zheng Q."/>
        </authorList>
    </citation>
    <scope>NUCLEOTIDE SEQUENCE [LARGE SCALE GENOMIC DNA]</scope>
    <source>
        <strain evidence="3 4">DSM 8509</strain>
    </source>
</reference>
<dbReference type="KEGG" id="elq:Ga0102493_11429"/>
<dbReference type="PATRIC" id="fig|39960.10.peg.2678"/>
<keyword evidence="4" id="KW-1185">Reference proteome</keyword>
<comment type="caution">
    <text evidence="3">The sequence shown here is derived from an EMBL/GenBank/DDBJ whole genome shotgun (WGS) entry which is preliminary data.</text>
</comment>
<protein>
    <submittedName>
        <fullName evidence="3">Uncharacterized protein</fullName>
    </submittedName>
</protein>
<dbReference type="InterPro" id="IPR027795">
    <property type="entry name" value="CASTOR_ACT_dom"/>
</dbReference>
<accession>A0A074MMZ3</accession>
<evidence type="ECO:0000259" key="2">
    <source>
        <dbReference type="Pfam" id="PF13840"/>
    </source>
</evidence>
<dbReference type="RefSeq" id="WP_236922230.1">
    <property type="nucleotide sequence ID" value="NZ_CP017057.1"/>
</dbReference>
<name>A0A074MMZ3_9SPHN</name>